<accession>A0A7T6XVY1</accession>
<keyword evidence="1" id="KW-0812">Transmembrane</keyword>
<dbReference type="EMBL" id="CP060779">
    <property type="protein sequence ID" value="QQK48389.1"/>
    <property type="molecule type" value="Genomic_DNA"/>
</dbReference>
<dbReference type="Proteomes" id="UP000595662">
    <property type="component" value="Chromosome 6"/>
</dbReference>
<name>A0A7T6XVY1_PENDI</name>
<organism evidence="2 3">
    <name type="scientific">Penicillium digitatum</name>
    <name type="common">Green mold</name>
    <dbReference type="NCBI Taxonomy" id="36651"/>
    <lineage>
        <taxon>Eukaryota</taxon>
        <taxon>Fungi</taxon>
        <taxon>Dikarya</taxon>
        <taxon>Ascomycota</taxon>
        <taxon>Pezizomycotina</taxon>
        <taxon>Eurotiomycetes</taxon>
        <taxon>Eurotiomycetidae</taxon>
        <taxon>Eurotiales</taxon>
        <taxon>Aspergillaceae</taxon>
        <taxon>Penicillium</taxon>
    </lineage>
</organism>
<evidence type="ECO:0000256" key="1">
    <source>
        <dbReference type="SAM" id="Phobius"/>
    </source>
</evidence>
<evidence type="ECO:0000313" key="2">
    <source>
        <dbReference type="EMBL" id="QQK48389.1"/>
    </source>
</evidence>
<keyword evidence="1" id="KW-0472">Membrane</keyword>
<gene>
    <name evidence="2" type="ORF">Pdw03_6024</name>
</gene>
<dbReference type="KEGG" id="pdp:PDIP_11160"/>
<dbReference type="AlphaFoldDB" id="A0A7T6XVY1"/>
<sequence>MGPLIPLALLTITTYLVYHHFIYAYFLSPLSSIPNGHLTSPLSSRWINHKRSTGTEVLAIYDLHQKLGPTVRLGPKELGVNSL</sequence>
<reference evidence="2 3" key="1">
    <citation type="submission" date="2020-08" db="EMBL/GenBank/DDBJ databases">
        <title>The completed genome sequence of the pathogenic ascomycete fungus Penicillium digitatum.</title>
        <authorList>
            <person name="Wang M."/>
        </authorList>
    </citation>
    <scope>NUCLEOTIDE SEQUENCE [LARGE SCALE GENOMIC DNA]</scope>
    <source>
        <strain evidence="2 3">PdW03</strain>
    </source>
</reference>
<dbReference type="VEuPathDB" id="FungiDB:PDIP_11160"/>
<proteinExistence type="predicted"/>
<protein>
    <submittedName>
        <fullName evidence="2">Cytochrome P450</fullName>
    </submittedName>
</protein>
<keyword evidence="1" id="KW-1133">Transmembrane helix</keyword>
<feature type="transmembrane region" description="Helical" evidence="1">
    <location>
        <begin position="6"/>
        <end position="26"/>
    </location>
</feature>
<dbReference type="GeneID" id="26229439"/>
<dbReference type="RefSeq" id="XP_014538501.1">
    <property type="nucleotide sequence ID" value="XM_014683015.1"/>
</dbReference>
<evidence type="ECO:0000313" key="3">
    <source>
        <dbReference type="Proteomes" id="UP000595662"/>
    </source>
</evidence>